<feature type="domain" description="Formyl transferase N-terminal" evidence="1">
    <location>
        <begin position="108"/>
        <end position="199"/>
    </location>
</feature>
<dbReference type="PANTHER" id="PTHR11138:SF5">
    <property type="entry name" value="METHIONYL-TRNA FORMYLTRANSFERASE, MITOCHONDRIAL"/>
    <property type="match status" value="1"/>
</dbReference>
<evidence type="ECO:0000313" key="2">
    <source>
        <dbReference type="EMBL" id="ONG44823.1"/>
    </source>
</evidence>
<dbReference type="EMBL" id="MLCO01000382">
    <property type="protein sequence ID" value="ONG44823.1"/>
    <property type="molecule type" value="Genomic_DNA"/>
</dbReference>
<dbReference type="PANTHER" id="PTHR11138">
    <property type="entry name" value="METHIONYL-TRNA FORMYLTRANSFERASE"/>
    <property type="match status" value="1"/>
</dbReference>
<evidence type="ECO:0000259" key="1">
    <source>
        <dbReference type="Pfam" id="PF00551"/>
    </source>
</evidence>
<sequence>MRPLRIALLTLESALSAGPVLDFARAHAGQIVLIGRSIPYRSAMGGMWGQTRAHWRRSGPGFFPFLLAGYGVPQTVGDIRRALGIGALTRFARRHAIPLEAIEDVNGPNFAALLEKTHPDVIVSFHFDQILNGETLARVPGGGINIHPGLLPRHRGPVPTFWAMQENSSFGVTVHRMVPRIDAGGILAQDSLDLPPGTSAIAAARLLHGLGGQLATRILAEMAQGRGFPEMVPPVLAYCPFPSARALREAARGGHRLVGWDDWRRAFTSPVG</sequence>
<gene>
    <name evidence="2" type="ORF">BKE38_27250</name>
</gene>
<dbReference type="Pfam" id="PF00551">
    <property type="entry name" value="Formyl_trans_N"/>
    <property type="match status" value="1"/>
</dbReference>
<dbReference type="InterPro" id="IPR002376">
    <property type="entry name" value="Formyl_transf_N"/>
</dbReference>
<dbReference type="Proteomes" id="UP000188879">
    <property type="component" value="Unassembled WGS sequence"/>
</dbReference>
<organism evidence="2 3">
    <name type="scientific">Teichococcus deserti</name>
    <dbReference type="NCBI Taxonomy" id="1817963"/>
    <lineage>
        <taxon>Bacteria</taxon>
        <taxon>Pseudomonadati</taxon>
        <taxon>Pseudomonadota</taxon>
        <taxon>Alphaproteobacteria</taxon>
        <taxon>Acetobacterales</taxon>
        <taxon>Roseomonadaceae</taxon>
        <taxon>Roseomonas</taxon>
    </lineage>
</organism>
<dbReference type="OrthoDB" id="5355061at2"/>
<reference evidence="2 3" key="1">
    <citation type="submission" date="2016-10" db="EMBL/GenBank/DDBJ databases">
        <title>Draft Genome sequence of Roseomonas sp. strain M3.</title>
        <authorList>
            <person name="Subhash Y."/>
            <person name="Lee S."/>
        </authorList>
    </citation>
    <scope>NUCLEOTIDE SEQUENCE [LARGE SCALE GENOMIC DNA]</scope>
    <source>
        <strain evidence="2 3">M3</strain>
    </source>
</reference>
<dbReference type="GO" id="GO:0004479">
    <property type="term" value="F:methionyl-tRNA formyltransferase activity"/>
    <property type="evidence" value="ECO:0007669"/>
    <property type="project" value="TreeGrafter"/>
</dbReference>
<dbReference type="SUPFAM" id="SSF53328">
    <property type="entry name" value="Formyltransferase"/>
    <property type="match status" value="1"/>
</dbReference>
<dbReference type="AlphaFoldDB" id="A0A1V2GU77"/>
<dbReference type="InterPro" id="IPR036477">
    <property type="entry name" value="Formyl_transf_N_sf"/>
</dbReference>
<comment type="caution">
    <text evidence="2">The sequence shown here is derived from an EMBL/GenBank/DDBJ whole genome shotgun (WGS) entry which is preliminary data.</text>
</comment>
<dbReference type="RefSeq" id="WP_076960382.1">
    <property type="nucleotide sequence ID" value="NZ_MLCO01000382.1"/>
</dbReference>
<dbReference type="CDD" id="cd08369">
    <property type="entry name" value="FMT_core"/>
    <property type="match status" value="1"/>
</dbReference>
<dbReference type="Gene3D" id="3.40.50.170">
    <property type="entry name" value="Formyl transferase, N-terminal domain"/>
    <property type="match status" value="1"/>
</dbReference>
<proteinExistence type="predicted"/>
<accession>A0A1V2GU77</accession>
<protein>
    <recommendedName>
        <fullName evidence="1">Formyl transferase N-terminal domain-containing protein</fullName>
    </recommendedName>
</protein>
<name>A0A1V2GU77_9PROT</name>
<keyword evidence="3" id="KW-1185">Reference proteome</keyword>
<evidence type="ECO:0000313" key="3">
    <source>
        <dbReference type="Proteomes" id="UP000188879"/>
    </source>
</evidence>